<dbReference type="PANTHER" id="PTHR24113">
    <property type="entry name" value="RAN GTPASE-ACTIVATING PROTEIN 1"/>
    <property type="match status" value="1"/>
</dbReference>
<keyword evidence="6" id="KW-1185">Reference proteome</keyword>
<dbReference type="InterPro" id="IPR027038">
    <property type="entry name" value="RanGap"/>
</dbReference>
<sequence length="386" mass="40948">MDSAYSWQCQQLSSPPHPRLLRHFRDFEHSPSPVLALGSGSKAAGAAGGPIRDGDLVALCLTVRCLQRTGALPLLRLDLCGELITCEGARTIAAVLQVSPALASLALRRTHVADAGAAAIAAALSSSQLLELDLGECAVSDAGLRYLVRGPKVHGAPPRLASLLLDGNATSDEGAIEVISFIEGGASAISCVSVHPAPPRFLSQEVEAALQVACELAGVQLERKGQVMSLETLASRCGQPQRRLDQQSLMAARPTAPTALAVPSAPGTPGTPSRARKQVPDVRSSGHLASWMAGTERELREMKWLLSSSTARLDGQHRKLMSELEKLRTQLDSWGQSSAELEEPRLDLLEARFDALEQLVGREQSECAQMWQLVEVAASAGNSRGA</sequence>
<dbReference type="GO" id="GO:0005634">
    <property type="term" value="C:nucleus"/>
    <property type="evidence" value="ECO:0007669"/>
    <property type="project" value="TreeGrafter"/>
</dbReference>
<dbReference type="GO" id="GO:0048471">
    <property type="term" value="C:perinuclear region of cytoplasm"/>
    <property type="evidence" value="ECO:0007669"/>
    <property type="project" value="TreeGrafter"/>
</dbReference>
<evidence type="ECO:0000313" key="5">
    <source>
        <dbReference type="EMBL" id="CAJ1382452.1"/>
    </source>
</evidence>
<dbReference type="Proteomes" id="UP001178507">
    <property type="component" value="Unassembled WGS sequence"/>
</dbReference>
<keyword evidence="2" id="KW-0433">Leucine-rich repeat</keyword>
<dbReference type="GO" id="GO:0005829">
    <property type="term" value="C:cytosol"/>
    <property type="evidence" value="ECO:0007669"/>
    <property type="project" value="TreeGrafter"/>
</dbReference>
<keyword evidence="1" id="KW-0343">GTPase activation</keyword>
<feature type="region of interest" description="Disordered" evidence="4">
    <location>
        <begin position="259"/>
        <end position="283"/>
    </location>
</feature>
<dbReference type="EMBL" id="CAUJNA010000902">
    <property type="protein sequence ID" value="CAJ1382452.1"/>
    <property type="molecule type" value="Genomic_DNA"/>
</dbReference>
<dbReference type="AlphaFoldDB" id="A0AA36I7G3"/>
<reference evidence="5" key="1">
    <citation type="submission" date="2023-08" db="EMBL/GenBank/DDBJ databases">
        <authorList>
            <person name="Chen Y."/>
            <person name="Shah S."/>
            <person name="Dougan E. K."/>
            <person name="Thang M."/>
            <person name="Chan C."/>
        </authorList>
    </citation>
    <scope>NUCLEOTIDE SEQUENCE</scope>
</reference>
<evidence type="ECO:0000256" key="4">
    <source>
        <dbReference type="SAM" id="MobiDB-lite"/>
    </source>
</evidence>
<dbReference type="PANTHER" id="PTHR24113:SF12">
    <property type="entry name" value="RAN GTPASE-ACTIVATING PROTEIN 1"/>
    <property type="match status" value="1"/>
</dbReference>
<comment type="caution">
    <text evidence="5">The sequence shown here is derived from an EMBL/GenBank/DDBJ whole genome shotgun (WGS) entry which is preliminary data.</text>
</comment>
<protein>
    <submittedName>
        <fullName evidence="5">Uncharacterized protein</fullName>
    </submittedName>
</protein>
<dbReference type="GO" id="GO:0006913">
    <property type="term" value="P:nucleocytoplasmic transport"/>
    <property type="evidence" value="ECO:0007669"/>
    <property type="project" value="TreeGrafter"/>
</dbReference>
<dbReference type="InterPro" id="IPR032675">
    <property type="entry name" value="LRR_dom_sf"/>
</dbReference>
<name>A0AA36I7G3_9DINO</name>
<evidence type="ECO:0000256" key="2">
    <source>
        <dbReference type="ARBA" id="ARBA00022614"/>
    </source>
</evidence>
<keyword evidence="3" id="KW-0677">Repeat</keyword>
<dbReference type="Gene3D" id="3.80.10.10">
    <property type="entry name" value="Ribonuclease Inhibitor"/>
    <property type="match status" value="1"/>
</dbReference>
<dbReference type="SMART" id="SM00368">
    <property type="entry name" value="LRR_RI"/>
    <property type="match status" value="3"/>
</dbReference>
<evidence type="ECO:0000256" key="1">
    <source>
        <dbReference type="ARBA" id="ARBA00022468"/>
    </source>
</evidence>
<dbReference type="GO" id="GO:0005096">
    <property type="term" value="F:GTPase activator activity"/>
    <property type="evidence" value="ECO:0007669"/>
    <property type="project" value="UniProtKB-KW"/>
</dbReference>
<gene>
    <name evidence="5" type="ORF">EVOR1521_LOCUS9819</name>
</gene>
<proteinExistence type="predicted"/>
<evidence type="ECO:0000256" key="3">
    <source>
        <dbReference type="ARBA" id="ARBA00022737"/>
    </source>
</evidence>
<dbReference type="SUPFAM" id="SSF52047">
    <property type="entry name" value="RNI-like"/>
    <property type="match status" value="1"/>
</dbReference>
<accession>A0AA36I7G3</accession>
<dbReference type="GO" id="GO:0031267">
    <property type="term" value="F:small GTPase binding"/>
    <property type="evidence" value="ECO:0007669"/>
    <property type="project" value="TreeGrafter"/>
</dbReference>
<evidence type="ECO:0000313" key="6">
    <source>
        <dbReference type="Proteomes" id="UP001178507"/>
    </source>
</evidence>
<organism evidence="5 6">
    <name type="scientific">Effrenium voratum</name>
    <dbReference type="NCBI Taxonomy" id="2562239"/>
    <lineage>
        <taxon>Eukaryota</taxon>
        <taxon>Sar</taxon>
        <taxon>Alveolata</taxon>
        <taxon>Dinophyceae</taxon>
        <taxon>Suessiales</taxon>
        <taxon>Symbiodiniaceae</taxon>
        <taxon>Effrenium</taxon>
    </lineage>
</organism>